<dbReference type="SMART" id="SM00034">
    <property type="entry name" value="CLECT"/>
    <property type="match status" value="1"/>
</dbReference>
<dbReference type="HOGENOM" id="CLU_957391_0_0_1"/>
<feature type="domain" description="C-type lectin" evidence="3">
    <location>
        <begin position="173"/>
        <end position="284"/>
    </location>
</feature>
<dbReference type="InterPro" id="IPR016186">
    <property type="entry name" value="C-type_lectin-like/link_sf"/>
</dbReference>
<evidence type="ECO:0000256" key="2">
    <source>
        <dbReference type="SAM" id="SignalP"/>
    </source>
</evidence>
<organism evidence="4 5">
    <name type="scientific">Lottia gigantea</name>
    <name type="common">Giant owl limpet</name>
    <dbReference type="NCBI Taxonomy" id="225164"/>
    <lineage>
        <taxon>Eukaryota</taxon>
        <taxon>Metazoa</taxon>
        <taxon>Spiralia</taxon>
        <taxon>Lophotrochozoa</taxon>
        <taxon>Mollusca</taxon>
        <taxon>Gastropoda</taxon>
        <taxon>Patellogastropoda</taxon>
        <taxon>Lottioidea</taxon>
        <taxon>Lottiidae</taxon>
        <taxon>Lottia</taxon>
    </lineage>
</organism>
<dbReference type="Gene3D" id="3.10.100.10">
    <property type="entry name" value="Mannose-Binding Protein A, subunit A"/>
    <property type="match status" value="1"/>
</dbReference>
<proteinExistence type="predicted"/>
<gene>
    <name evidence="4" type="ORF">LOTGIDRAFT_156921</name>
</gene>
<dbReference type="Pfam" id="PF00059">
    <property type="entry name" value="Lectin_C"/>
    <property type="match status" value="1"/>
</dbReference>
<evidence type="ECO:0000313" key="5">
    <source>
        <dbReference type="Proteomes" id="UP000030746"/>
    </source>
</evidence>
<dbReference type="KEGG" id="lgi:LOTGIDRAFT_156921"/>
<dbReference type="InterPro" id="IPR038877">
    <property type="entry name" value="THSD1"/>
</dbReference>
<dbReference type="Pfam" id="PF00090">
    <property type="entry name" value="TSP_1"/>
    <property type="match status" value="1"/>
</dbReference>
<evidence type="ECO:0000313" key="4">
    <source>
        <dbReference type="EMBL" id="ESP02964.1"/>
    </source>
</evidence>
<dbReference type="InterPro" id="IPR036383">
    <property type="entry name" value="TSP1_rpt_sf"/>
</dbReference>
<dbReference type="OrthoDB" id="6052681at2759"/>
<dbReference type="InterPro" id="IPR016187">
    <property type="entry name" value="CTDL_fold"/>
</dbReference>
<protein>
    <recommendedName>
        <fullName evidence="3">C-type lectin domain-containing protein</fullName>
    </recommendedName>
</protein>
<dbReference type="PROSITE" id="PS50092">
    <property type="entry name" value="TSP1"/>
    <property type="match status" value="1"/>
</dbReference>
<dbReference type="Proteomes" id="UP000030746">
    <property type="component" value="Unassembled WGS sequence"/>
</dbReference>
<dbReference type="SMART" id="SM00209">
    <property type="entry name" value="TSP1"/>
    <property type="match status" value="1"/>
</dbReference>
<dbReference type="InterPro" id="IPR003609">
    <property type="entry name" value="Pan_app"/>
</dbReference>
<dbReference type="SUPFAM" id="SSF56436">
    <property type="entry name" value="C-type lectin-like"/>
    <property type="match status" value="1"/>
</dbReference>
<dbReference type="GO" id="GO:0071944">
    <property type="term" value="C:cell periphery"/>
    <property type="evidence" value="ECO:0007669"/>
    <property type="project" value="TreeGrafter"/>
</dbReference>
<dbReference type="AlphaFoldDB" id="V4AG04"/>
<evidence type="ECO:0000259" key="3">
    <source>
        <dbReference type="PROSITE" id="PS50041"/>
    </source>
</evidence>
<keyword evidence="1" id="KW-1015">Disulfide bond</keyword>
<dbReference type="InterPro" id="IPR001304">
    <property type="entry name" value="C-type_lectin-like"/>
</dbReference>
<feature type="signal peptide" evidence="2">
    <location>
        <begin position="1"/>
        <end position="22"/>
    </location>
</feature>
<dbReference type="EMBL" id="KB200129">
    <property type="protein sequence ID" value="ESP02964.1"/>
    <property type="molecule type" value="Genomic_DNA"/>
</dbReference>
<name>V4AG04_LOTGI</name>
<dbReference type="PANTHER" id="PTHR16311:SF3">
    <property type="entry name" value="THROMBOSPONDIN TYPE-1 DOMAIN-CONTAINING PROTEIN 1"/>
    <property type="match status" value="1"/>
</dbReference>
<feature type="chain" id="PRO_5004717145" description="C-type lectin domain-containing protein" evidence="2">
    <location>
        <begin position="23"/>
        <end position="291"/>
    </location>
</feature>
<sequence length="291" mass="32586">MDGDTMLSFFLLYLQFLPYAVASEGSFFIKLPYDNRTIQLTGTESQYNANYINYCLQLCLQSTTCVSLSYENSLNNCALYSQIFNSSDFGAARDDIVYYGKQDTGNWAPWSNYTTCSVSCGVGSRVRLRACENPEPVYGGRCPGPILQGMICFQPDCPDIVCARHIEYVYDSSTTSCIKVFTQKKNFDDANSACEQEGAHLFKMDSVERKEFAMTIVTAVSSLNSFLIGGRDYNDTDIYTWTDGSVVSWTTPPNDPAQNCIRLNTALSQMDETFCNVKAAFICEQTVWSEN</sequence>
<keyword evidence="2" id="KW-0732">Signal</keyword>
<dbReference type="Pfam" id="PF00024">
    <property type="entry name" value="PAN_1"/>
    <property type="match status" value="1"/>
</dbReference>
<dbReference type="Gene3D" id="3.50.4.10">
    <property type="entry name" value="Hepatocyte Growth Factor"/>
    <property type="match status" value="1"/>
</dbReference>
<dbReference type="Gene3D" id="2.20.100.10">
    <property type="entry name" value="Thrombospondin type-1 (TSP1) repeat"/>
    <property type="match status" value="1"/>
</dbReference>
<dbReference type="InterPro" id="IPR000884">
    <property type="entry name" value="TSP1_rpt"/>
</dbReference>
<dbReference type="CDD" id="cd00037">
    <property type="entry name" value="CLECT"/>
    <property type="match status" value="1"/>
</dbReference>
<dbReference type="FunFam" id="2.20.100.10:FF:000001">
    <property type="entry name" value="semaphorin-5A isoform X1"/>
    <property type="match status" value="1"/>
</dbReference>
<dbReference type="CTD" id="20237144"/>
<dbReference type="PROSITE" id="PS50041">
    <property type="entry name" value="C_TYPE_LECTIN_2"/>
    <property type="match status" value="1"/>
</dbReference>
<accession>V4AG04</accession>
<reference evidence="4 5" key="1">
    <citation type="journal article" date="2013" name="Nature">
        <title>Insights into bilaterian evolution from three spiralian genomes.</title>
        <authorList>
            <person name="Simakov O."/>
            <person name="Marletaz F."/>
            <person name="Cho S.J."/>
            <person name="Edsinger-Gonzales E."/>
            <person name="Havlak P."/>
            <person name="Hellsten U."/>
            <person name="Kuo D.H."/>
            <person name="Larsson T."/>
            <person name="Lv J."/>
            <person name="Arendt D."/>
            <person name="Savage R."/>
            <person name="Osoegawa K."/>
            <person name="de Jong P."/>
            <person name="Grimwood J."/>
            <person name="Chapman J.A."/>
            <person name="Shapiro H."/>
            <person name="Aerts A."/>
            <person name="Otillar R.P."/>
            <person name="Terry A.Y."/>
            <person name="Boore J.L."/>
            <person name="Grigoriev I.V."/>
            <person name="Lindberg D.R."/>
            <person name="Seaver E.C."/>
            <person name="Weisblat D.A."/>
            <person name="Putnam N.H."/>
            <person name="Rokhsar D.S."/>
        </authorList>
    </citation>
    <scope>NUCLEOTIDE SEQUENCE [LARGE SCALE GENOMIC DNA]</scope>
</reference>
<evidence type="ECO:0000256" key="1">
    <source>
        <dbReference type="ARBA" id="ARBA00023157"/>
    </source>
</evidence>
<dbReference type="GeneID" id="20237144"/>
<dbReference type="OMA" id="LENEWRW"/>
<dbReference type="PANTHER" id="PTHR16311">
    <property type="entry name" value="THROMBOSPONDIN TYPE I DOMAIN-CONTAINING 1"/>
    <property type="match status" value="1"/>
</dbReference>
<keyword evidence="5" id="KW-1185">Reference proteome</keyword>
<dbReference type="SUPFAM" id="SSF57414">
    <property type="entry name" value="Hairpin loop containing domain-like"/>
    <property type="match status" value="1"/>
</dbReference>
<dbReference type="RefSeq" id="XP_009046434.1">
    <property type="nucleotide sequence ID" value="XM_009048186.1"/>
</dbReference>
<dbReference type="SUPFAM" id="SSF82895">
    <property type="entry name" value="TSP-1 type 1 repeat"/>
    <property type="match status" value="1"/>
</dbReference>